<protein>
    <submittedName>
        <fullName evidence="1">Uncharacterized protein</fullName>
    </submittedName>
</protein>
<name>A0A7C2P1P9_9PLAN</name>
<dbReference type="AlphaFoldDB" id="A0A7C2P1P9"/>
<gene>
    <name evidence="1" type="ORF">ENQ76_14330</name>
</gene>
<organism evidence="1">
    <name type="scientific">Schlesneria paludicola</name>
    <dbReference type="NCBI Taxonomy" id="360056"/>
    <lineage>
        <taxon>Bacteria</taxon>
        <taxon>Pseudomonadati</taxon>
        <taxon>Planctomycetota</taxon>
        <taxon>Planctomycetia</taxon>
        <taxon>Planctomycetales</taxon>
        <taxon>Planctomycetaceae</taxon>
        <taxon>Schlesneria</taxon>
    </lineage>
</organism>
<proteinExistence type="predicted"/>
<dbReference type="EMBL" id="DSOK01000392">
    <property type="protein sequence ID" value="HEN16634.1"/>
    <property type="molecule type" value="Genomic_DNA"/>
</dbReference>
<sequence>MSVPPAWLQDFADAVAGHLHAVDVLSPLGCHFHQSDDLWEITVFASSTELVGGSRDGQGRVSRFQVDLLGLSQLFDDIQDFHWQAQGLGPQDDLGPHVSIVGRCRGQSVWLRVPAMAPKAFPPGRLAHVHQQSWEEVW</sequence>
<reference evidence="1" key="1">
    <citation type="journal article" date="2020" name="mSystems">
        <title>Genome- and Community-Level Interaction Insights into Carbon Utilization and Element Cycling Functions of Hydrothermarchaeota in Hydrothermal Sediment.</title>
        <authorList>
            <person name="Zhou Z."/>
            <person name="Liu Y."/>
            <person name="Xu W."/>
            <person name="Pan J."/>
            <person name="Luo Z.H."/>
            <person name="Li M."/>
        </authorList>
    </citation>
    <scope>NUCLEOTIDE SEQUENCE [LARGE SCALE GENOMIC DNA]</scope>
    <source>
        <strain evidence="1">SpSt-339</strain>
    </source>
</reference>
<comment type="caution">
    <text evidence="1">The sequence shown here is derived from an EMBL/GenBank/DDBJ whole genome shotgun (WGS) entry which is preliminary data.</text>
</comment>
<accession>A0A7C2P1P9</accession>
<evidence type="ECO:0000313" key="1">
    <source>
        <dbReference type="EMBL" id="HEN16634.1"/>
    </source>
</evidence>